<feature type="region of interest" description="Disordered" evidence="1">
    <location>
        <begin position="168"/>
        <end position="207"/>
    </location>
</feature>
<gene>
    <name evidence="3" type="ORF">I3842_Q057900</name>
</gene>
<dbReference type="Pfam" id="PF14303">
    <property type="entry name" value="NAM-associated"/>
    <property type="match status" value="1"/>
</dbReference>
<dbReference type="Proteomes" id="UP000811246">
    <property type="component" value="Unassembled WGS sequence"/>
</dbReference>
<proteinExistence type="predicted"/>
<protein>
    <recommendedName>
        <fullName evidence="2">No apical meristem-associated C-terminal domain-containing protein</fullName>
    </recommendedName>
</protein>
<dbReference type="AlphaFoldDB" id="A0A922D7F1"/>
<dbReference type="PANTHER" id="PTHR45125:SF51">
    <property type="entry name" value="F21J9.4-RELATED"/>
    <property type="match status" value="1"/>
</dbReference>
<sequence length="220" mass="25537">MSAQLELVFIKTTWLNTSLDPINGVDQSKHSFWVRVHEYYEKNKNSTSCERSLSSLTNRWSTIQYATNKFCRALAQIEGRSPSGATKQDKIEQAKELCRSNQSATFNFLYCWNILRHHPKWKQTVAEGSVKTKRKSITPDVHVPEFTIIYEDIISLSIDVNLERPIGKKAEKKQKRQDSTSSNLADLMTKMREEKKRANAEKGEDRKEIIRLTKERLDLD</sequence>
<feature type="compositionally biased region" description="Basic and acidic residues" evidence="1">
    <location>
        <begin position="189"/>
        <end position="207"/>
    </location>
</feature>
<dbReference type="PANTHER" id="PTHR45125">
    <property type="entry name" value="F21J9.4-RELATED"/>
    <property type="match status" value="1"/>
</dbReference>
<evidence type="ECO:0000256" key="1">
    <source>
        <dbReference type="SAM" id="MobiDB-lite"/>
    </source>
</evidence>
<evidence type="ECO:0000259" key="2">
    <source>
        <dbReference type="Pfam" id="PF14303"/>
    </source>
</evidence>
<feature type="domain" description="No apical meristem-associated C-terminal" evidence="2">
    <location>
        <begin position="105"/>
        <end position="209"/>
    </location>
</feature>
<accession>A0A922D7F1</accession>
<evidence type="ECO:0000313" key="3">
    <source>
        <dbReference type="EMBL" id="KAG6620634.1"/>
    </source>
</evidence>
<reference evidence="3" key="1">
    <citation type="submission" date="2021-01" db="EMBL/GenBank/DDBJ databases">
        <authorList>
            <person name="Lovell J.T."/>
            <person name="Bentley N."/>
            <person name="Bhattarai G."/>
            <person name="Jenkins J.W."/>
            <person name="Sreedasyam A."/>
            <person name="Alarcon Y."/>
            <person name="Bock C."/>
            <person name="Boston L."/>
            <person name="Carlson J."/>
            <person name="Cervantes K."/>
            <person name="Clermont K."/>
            <person name="Krom N."/>
            <person name="Kubenka K."/>
            <person name="Mamidi S."/>
            <person name="Mattison C."/>
            <person name="Monteros M."/>
            <person name="Pisani C."/>
            <person name="Plott C."/>
            <person name="Rajasekar S."/>
            <person name="Rhein H.S."/>
            <person name="Rohla C."/>
            <person name="Song M."/>
            <person name="Hilaire R.S."/>
            <person name="Shu S."/>
            <person name="Wells L."/>
            <person name="Wang X."/>
            <person name="Webber J."/>
            <person name="Heerema R.J."/>
            <person name="Klein P."/>
            <person name="Conner P."/>
            <person name="Grauke L."/>
            <person name="Grimwood J."/>
            <person name="Schmutz J."/>
            <person name="Randall J.J."/>
        </authorList>
    </citation>
    <scope>NUCLEOTIDE SEQUENCE</scope>
    <source>
        <tissue evidence="3">Leaf</tissue>
    </source>
</reference>
<dbReference type="InterPro" id="IPR029466">
    <property type="entry name" value="NAM-associated_C"/>
</dbReference>
<comment type="caution">
    <text evidence="3">The sequence shown here is derived from an EMBL/GenBank/DDBJ whole genome shotgun (WGS) entry which is preliminary data.</text>
</comment>
<organism evidence="3 4">
    <name type="scientific">Carya illinoinensis</name>
    <name type="common">Pecan</name>
    <dbReference type="NCBI Taxonomy" id="32201"/>
    <lineage>
        <taxon>Eukaryota</taxon>
        <taxon>Viridiplantae</taxon>
        <taxon>Streptophyta</taxon>
        <taxon>Embryophyta</taxon>
        <taxon>Tracheophyta</taxon>
        <taxon>Spermatophyta</taxon>
        <taxon>Magnoliopsida</taxon>
        <taxon>eudicotyledons</taxon>
        <taxon>Gunneridae</taxon>
        <taxon>Pentapetalae</taxon>
        <taxon>rosids</taxon>
        <taxon>fabids</taxon>
        <taxon>Fagales</taxon>
        <taxon>Juglandaceae</taxon>
        <taxon>Carya</taxon>
    </lineage>
</organism>
<name>A0A922D7F1_CARIL</name>
<evidence type="ECO:0000313" key="4">
    <source>
        <dbReference type="Proteomes" id="UP000811246"/>
    </source>
</evidence>
<dbReference type="EMBL" id="MU228896">
    <property type="protein sequence ID" value="KAG6620634.1"/>
    <property type="molecule type" value="Genomic_DNA"/>
</dbReference>